<evidence type="ECO:0000259" key="1">
    <source>
        <dbReference type="Pfam" id="PF01814"/>
    </source>
</evidence>
<dbReference type="InterPro" id="IPR012312">
    <property type="entry name" value="Hemerythrin-like"/>
</dbReference>
<protein>
    <submittedName>
        <fullName evidence="2">Hemerythrin HHE cation binding domain-containing protein</fullName>
    </submittedName>
</protein>
<sequence length="188" mass="21891">MDTSLNLDTRTGLPVHLRVLAEKYPKADWQGHANFNNMTAFWLDRHLMFRKLLGQLSDEAVTAFDNGPGPRFAPNLQRMAGFFLNQLHSHHHIEDEHYFPQFLPLDARLEQGFEILDADHHVLDHHIHAFADHTNRVLRQIQDGSGAHDEIGRFHEMQQRFATFLDRHLTDEEEIIVPLVLEYGPDFD</sequence>
<dbReference type="Pfam" id="PF01814">
    <property type="entry name" value="Hemerythrin"/>
    <property type="match status" value="1"/>
</dbReference>
<dbReference type="STRING" id="871651.SAMN05421688_2055"/>
<proteinExistence type="predicted"/>
<dbReference type="Gene3D" id="1.20.120.520">
    <property type="entry name" value="nmb1532 protein domain like"/>
    <property type="match status" value="1"/>
</dbReference>
<reference evidence="2 3" key="1">
    <citation type="submission" date="2016-10" db="EMBL/GenBank/DDBJ databases">
        <authorList>
            <person name="de Groot N.N."/>
        </authorList>
    </citation>
    <scope>NUCLEOTIDE SEQUENCE [LARGE SCALE GENOMIC DNA]</scope>
    <source>
        <strain evidence="2 3">DSM 29316</strain>
    </source>
</reference>
<evidence type="ECO:0000313" key="3">
    <source>
        <dbReference type="Proteomes" id="UP000198796"/>
    </source>
</evidence>
<dbReference type="CDD" id="cd12108">
    <property type="entry name" value="Hr-like"/>
    <property type="match status" value="1"/>
</dbReference>
<accession>A0A1I0XAM3</accession>
<keyword evidence="3" id="KW-1185">Reference proteome</keyword>
<gene>
    <name evidence="2" type="ORF">SAMN05421688_2055</name>
</gene>
<dbReference type="AlphaFoldDB" id="A0A1I0XAM3"/>
<dbReference type="Proteomes" id="UP000198796">
    <property type="component" value="Unassembled WGS sequence"/>
</dbReference>
<evidence type="ECO:0000313" key="2">
    <source>
        <dbReference type="EMBL" id="SFA98021.1"/>
    </source>
</evidence>
<organism evidence="2 3">
    <name type="scientific">Poseidonocella pacifica</name>
    <dbReference type="NCBI Taxonomy" id="871651"/>
    <lineage>
        <taxon>Bacteria</taxon>
        <taxon>Pseudomonadati</taxon>
        <taxon>Pseudomonadota</taxon>
        <taxon>Alphaproteobacteria</taxon>
        <taxon>Rhodobacterales</taxon>
        <taxon>Roseobacteraceae</taxon>
        <taxon>Poseidonocella</taxon>
    </lineage>
</organism>
<dbReference type="OrthoDB" id="6077989at2"/>
<name>A0A1I0XAM3_9RHOB</name>
<dbReference type="EMBL" id="FOJU01000003">
    <property type="protein sequence ID" value="SFA98021.1"/>
    <property type="molecule type" value="Genomic_DNA"/>
</dbReference>
<feature type="domain" description="Hemerythrin-like" evidence="1">
    <location>
        <begin position="38"/>
        <end position="180"/>
    </location>
</feature>